<reference evidence="2" key="1">
    <citation type="journal article" date="2017" name="Genome Biol.">
        <title>Comparative genomics reveals high biological diversity and specific adaptations in the industrially and medically important fungal genus Aspergillus.</title>
        <authorList>
            <person name="de Vries R.P."/>
            <person name="Riley R."/>
            <person name="Wiebenga A."/>
            <person name="Aguilar-Osorio G."/>
            <person name="Amillis S."/>
            <person name="Uchima C.A."/>
            <person name="Anderluh G."/>
            <person name="Asadollahi M."/>
            <person name="Askin M."/>
            <person name="Barry K."/>
            <person name="Battaglia E."/>
            <person name="Bayram O."/>
            <person name="Benocci T."/>
            <person name="Braus-Stromeyer S.A."/>
            <person name="Caldana C."/>
            <person name="Canovas D."/>
            <person name="Cerqueira G.C."/>
            <person name="Chen F."/>
            <person name="Chen W."/>
            <person name="Choi C."/>
            <person name="Clum A."/>
            <person name="Dos Santos R.A."/>
            <person name="Damasio A.R."/>
            <person name="Diallinas G."/>
            <person name="Emri T."/>
            <person name="Fekete E."/>
            <person name="Flipphi M."/>
            <person name="Freyberg S."/>
            <person name="Gallo A."/>
            <person name="Gournas C."/>
            <person name="Habgood R."/>
            <person name="Hainaut M."/>
            <person name="Harispe M.L."/>
            <person name="Henrissat B."/>
            <person name="Hilden K.S."/>
            <person name="Hope R."/>
            <person name="Hossain A."/>
            <person name="Karabika E."/>
            <person name="Karaffa L."/>
            <person name="Karanyi Z."/>
            <person name="Krasevec N."/>
            <person name="Kuo A."/>
            <person name="Kusch H."/>
            <person name="LaButti K."/>
            <person name="Lagendijk E.L."/>
            <person name="Lapidus A."/>
            <person name="Levasseur A."/>
            <person name="Lindquist E."/>
            <person name="Lipzen A."/>
            <person name="Logrieco A.F."/>
            <person name="MacCabe A."/>
            <person name="Maekelae M.R."/>
            <person name="Malavazi I."/>
            <person name="Melin P."/>
            <person name="Meyer V."/>
            <person name="Mielnichuk N."/>
            <person name="Miskei M."/>
            <person name="Molnar A.P."/>
            <person name="Mule G."/>
            <person name="Ngan C.Y."/>
            <person name="Orejas M."/>
            <person name="Orosz E."/>
            <person name="Ouedraogo J.P."/>
            <person name="Overkamp K.M."/>
            <person name="Park H.-S."/>
            <person name="Perrone G."/>
            <person name="Piumi F."/>
            <person name="Punt P.J."/>
            <person name="Ram A.F."/>
            <person name="Ramon A."/>
            <person name="Rauscher S."/>
            <person name="Record E."/>
            <person name="Riano-Pachon D.M."/>
            <person name="Robert V."/>
            <person name="Roehrig J."/>
            <person name="Ruller R."/>
            <person name="Salamov A."/>
            <person name="Salih N.S."/>
            <person name="Samson R.A."/>
            <person name="Sandor E."/>
            <person name="Sanguinetti M."/>
            <person name="Schuetze T."/>
            <person name="Sepcic K."/>
            <person name="Shelest E."/>
            <person name="Sherlock G."/>
            <person name="Sophianopoulou V."/>
            <person name="Squina F.M."/>
            <person name="Sun H."/>
            <person name="Susca A."/>
            <person name="Todd R.B."/>
            <person name="Tsang A."/>
            <person name="Unkles S.E."/>
            <person name="van de Wiele N."/>
            <person name="van Rossen-Uffink D."/>
            <person name="Oliveira J.V."/>
            <person name="Vesth T.C."/>
            <person name="Visser J."/>
            <person name="Yu J.-H."/>
            <person name="Zhou M."/>
            <person name="Andersen M.R."/>
            <person name="Archer D.B."/>
            <person name="Baker S.E."/>
            <person name="Benoit I."/>
            <person name="Brakhage A.A."/>
            <person name="Braus G.H."/>
            <person name="Fischer R."/>
            <person name="Frisvad J.C."/>
            <person name="Goldman G.H."/>
            <person name="Houbraken J."/>
            <person name="Oakley B."/>
            <person name="Pocsi I."/>
            <person name="Scazzocchio C."/>
            <person name="Seiboth B."/>
            <person name="vanKuyk P.A."/>
            <person name="Wortman J."/>
            <person name="Dyer P.S."/>
            <person name="Grigoriev I.V."/>
        </authorList>
    </citation>
    <scope>NUCLEOTIDE SEQUENCE [LARGE SCALE GENOMIC DNA]</scope>
    <source>
        <strain evidence="2">CBS 516.65</strain>
    </source>
</reference>
<dbReference type="EMBL" id="KV878891">
    <property type="protein sequence ID" value="OJJ87186.1"/>
    <property type="molecule type" value="Genomic_DNA"/>
</dbReference>
<evidence type="ECO:0000313" key="1">
    <source>
        <dbReference type="EMBL" id="OJJ87186.1"/>
    </source>
</evidence>
<evidence type="ECO:0000313" key="2">
    <source>
        <dbReference type="Proteomes" id="UP000184300"/>
    </source>
</evidence>
<keyword evidence="2" id="KW-1185">Reference proteome</keyword>
<dbReference type="RefSeq" id="XP_022403875.1">
    <property type="nucleotide sequence ID" value="XM_022539616.1"/>
</dbReference>
<dbReference type="AlphaFoldDB" id="A0A1L9VTH1"/>
<dbReference type="GeneID" id="34455877"/>
<dbReference type="VEuPathDB" id="FungiDB:ASPGLDRAFT_1139589"/>
<proteinExistence type="predicted"/>
<sequence>MYGPTAMSAAPGWTIGLITAARSLSYCTCPSVGRINGRSLSQRGNLLGGRPSQPLILSIPRPWRGLQVELRYLG</sequence>
<name>A0A1L9VTH1_ASPGL</name>
<accession>A0A1L9VTH1</accession>
<gene>
    <name evidence="1" type="ORF">ASPGLDRAFT_1139589</name>
</gene>
<dbReference type="Proteomes" id="UP000184300">
    <property type="component" value="Unassembled WGS sequence"/>
</dbReference>
<organism evidence="1 2">
    <name type="scientific">Aspergillus glaucus CBS 516.65</name>
    <dbReference type="NCBI Taxonomy" id="1160497"/>
    <lineage>
        <taxon>Eukaryota</taxon>
        <taxon>Fungi</taxon>
        <taxon>Dikarya</taxon>
        <taxon>Ascomycota</taxon>
        <taxon>Pezizomycotina</taxon>
        <taxon>Eurotiomycetes</taxon>
        <taxon>Eurotiomycetidae</taxon>
        <taxon>Eurotiales</taxon>
        <taxon>Aspergillaceae</taxon>
        <taxon>Aspergillus</taxon>
        <taxon>Aspergillus subgen. Aspergillus</taxon>
    </lineage>
</organism>
<protein>
    <submittedName>
        <fullName evidence="1">Uncharacterized protein</fullName>
    </submittedName>
</protein>